<keyword evidence="4" id="KW-0156">Chromatin regulator</keyword>
<dbReference type="GO" id="GO:0045944">
    <property type="term" value="P:positive regulation of transcription by RNA polymerase II"/>
    <property type="evidence" value="ECO:0007669"/>
    <property type="project" value="TreeGrafter"/>
</dbReference>
<accession>A0A814IU08</accession>
<evidence type="ECO:0000313" key="11">
    <source>
        <dbReference type="EMBL" id="CAF1172536.1"/>
    </source>
</evidence>
<evidence type="ECO:0000313" key="10">
    <source>
        <dbReference type="EMBL" id="CAF1028862.1"/>
    </source>
</evidence>
<keyword evidence="6" id="KW-0804">Transcription</keyword>
<comment type="caution">
    <text evidence="10">The sequence shown here is derived from an EMBL/GenBank/DDBJ whole genome shotgun (WGS) entry which is preliminary data.</text>
</comment>
<dbReference type="EC" id="2.3.1.48" evidence="2"/>
<dbReference type="AlphaFoldDB" id="A0A814IU08"/>
<proteinExistence type="predicted"/>
<evidence type="ECO:0000313" key="13">
    <source>
        <dbReference type="Proteomes" id="UP000663870"/>
    </source>
</evidence>
<keyword evidence="3" id="KW-0808">Transferase</keyword>
<dbReference type="GO" id="GO:0005634">
    <property type="term" value="C:nucleus"/>
    <property type="evidence" value="ECO:0007669"/>
    <property type="project" value="UniProtKB-SubCell"/>
</dbReference>
<evidence type="ECO:0000256" key="6">
    <source>
        <dbReference type="ARBA" id="ARBA00023163"/>
    </source>
</evidence>
<evidence type="ECO:0000259" key="9">
    <source>
        <dbReference type="PROSITE" id="PS51727"/>
    </source>
</evidence>
<sequence length="136" mass="15829">MLDRAIVERIAIDYKISGKCKSANTYEKKNLKKTANQTSNCTDLLSIIFSTMEKYKEAFFAIHRHNQIISYLAVNNTDALIQCDLMDMRNAFLNFAYDNNYEFSSLGRAKFSTMTLLYELYTSTTEKFTYNCIRCQ</sequence>
<dbReference type="PANTHER" id="PTHR13808">
    <property type="entry name" value="CBP/P300-RELATED"/>
    <property type="match status" value="1"/>
</dbReference>
<gene>
    <name evidence="11" type="ORF">JXQ802_LOCUS22880</name>
    <name evidence="10" type="ORF">PYM288_LOCUS16026</name>
</gene>
<dbReference type="EMBL" id="CAJNOH010000401">
    <property type="protein sequence ID" value="CAF1028862.1"/>
    <property type="molecule type" value="Genomic_DNA"/>
</dbReference>
<organism evidence="10 12">
    <name type="scientific">Rotaria sordida</name>
    <dbReference type="NCBI Taxonomy" id="392033"/>
    <lineage>
        <taxon>Eukaryota</taxon>
        <taxon>Metazoa</taxon>
        <taxon>Spiralia</taxon>
        <taxon>Gnathifera</taxon>
        <taxon>Rotifera</taxon>
        <taxon>Eurotatoria</taxon>
        <taxon>Bdelloidea</taxon>
        <taxon>Philodinida</taxon>
        <taxon>Philodinidae</taxon>
        <taxon>Rotaria</taxon>
    </lineage>
</organism>
<dbReference type="GO" id="GO:0005667">
    <property type="term" value="C:transcription regulator complex"/>
    <property type="evidence" value="ECO:0007669"/>
    <property type="project" value="TreeGrafter"/>
</dbReference>
<dbReference type="GO" id="GO:0031490">
    <property type="term" value="F:chromatin DNA binding"/>
    <property type="evidence" value="ECO:0007669"/>
    <property type="project" value="TreeGrafter"/>
</dbReference>
<dbReference type="GO" id="GO:0000123">
    <property type="term" value="C:histone acetyltransferase complex"/>
    <property type="evidence" value="ECO:0007669"/>
    <property type="project" value="TreeGrafter"/>
</dbReference>
<feature type="domain" description="CBP/p300-type HAT" evidence="9">
    <location>
        <begin position="1"/>
        <end position="125"/>
    </location>
</feature>
<dbReference type="EMBL" id="CAJNOL010000705">
    <property type="protein sequence ID" value="CAF1172536.1"/>
    <property type="molecule type" value="Genomic_DNA"/>
</dbReference>
<evidence type="ECO:0000256" key="7">
    <source>
        <dbReference type="ARBA" id="ARBA00023242"/>
    </source>
</evidence>
<name>A0A814IU08_9BILA</name>
<evidence type="ECO:0000256" key="2">
    <source>
        <dbReference type="ARBA" id="ARBA00013184"/>
    </source>
</evidence>
<dbReference type="GO" id="GO:0004402">
    <property type="term" value="F:histone acetyltransferase activity"/>
    <property type="evidence" value="ECO:0007669"/>
    <property type="project" value="InterPro"/>
</dbReference>
<keyword evidence="5" id="KW-0805">Transcription regulation</keyword>
<comment type="catalytic activity">
    <reaction evidence="8">
        <text>L-lysyl-[protein] + acetyl-CoA = N(6)-acetyl-L-lysyl-[protein] + CoA + H(+)</text>
        <dbReference type="Rhea" id="RHEA:45948"/>
        <dbReference type="Rhea" id="RHEA-COMP:9752"/>
        <dbReference type="Rhea" id="RHEA-COMP:10731"/>
        <dbReference type="ChEBI" id="CHEBI:15378"/>
        <dbReference type="ChEBI" id="CHEBI:29969"/>
        <dbReference type="ChEBI" id="CHEBI:57287"/>
        <dbReference type="ChEBI" id="CHEBI:57288"/>
        <dbReference type="ChEBI" id="CHEBI:61930"/>
        <dbReference type="EC" id="2.3.1.48"/>
    </reaction>
</comment>
<dbReference type="PROSITE" id="PS51727">
    <property type="entry name" value="CBP_P300_HAT"/>
    <property type="match status" value="1"/>
</dbReference>
<dbReference type="InterPro" id="IPR013178">
    <property type="entry name" value="Histone_AcTrfase_Rtt109/CBP"/>
</dbReference>
<comment type="subcellular location">
    <subcellularLocation>
        <location evidence="1">Nucleus</location>
    </subcellularLocation>
</comment>
<dbReference type="InterPro" id="IPR031162">
    <property type="entry name" value="CBP_P300_HAT"/>
</dbReference>
<evidence type="ECO:0000256" key="8">
    <source>
        <dbReference type="ARBA" id="ARBA00048017"/>
    </source>
</evidence>
<evidence type="ECO:0000313" key="12">
    <source>
        <dbReference type="Proteomes" id="UP000663854"/>
    </source>
</evidence>
<keyword evidence="13" id="KW-1185">Reference proteome</keyword>
<evidence type="ECO:0000256" key="4">
    <source>
        <dbReference type="ARBA" id="ARBA00022853"/>
    </source>
</evidence>
<evidence type="ECO:0000256" key="5">
    <source>
        <dbReference type="ARBA" id="ARBA00023015"/>
    </source>
</evidence>
<keyword evidence="7" id="KW-0539">Nucleus</keyword>
<evidence type="ECO:0000256" key="3">
    <source>
        <dbReference type="ARBA" id="ARBA00022679"/>
    </source>
</evidence>
<evidence type="ECO:0000256" key="1">
    <source>
        <dbReference type="ARBA" id="ARBA00004123"/>
    </source>
</evidence>
<reference evidence="10" key="1">
    <citation type="submission" date="2021-02" db="EMBL/GenBank/DDBJ databases">
        <authorList>
            <person name="Nowell W R."/>
        </authorList>
    </citation>
    <scope>NUCLEOTIDE SEQUENCE</scope>
</reference>
<dbReference type="GO" id="GO:0003713">
    <property type="term" value="F:transcription coactivator activity"/>
    <property type="evidence" value="ECO:0007669"/>
    <property type="project" value="TreeGrafter"/>
</dbReference>
<dbReference type="PANTHER" id="PTHR13808:SF1">
    <property type="entry name" value="HISTONE ACETYLTRANSFERASE"/>
    <property type="match status" value="1"/>
</dbReference>
<protein>
    <recommendedName>
        <fullName evidence="2">histone acetyltransferase</fullName>
        <ecNumber evidence="2">2.3.1.48</ecNumber>
    </recommendedName>
</protein>
<dbReference type="Proteomes" id="UP000663870">
    <property type="component" value="Unassembled WGS sequence"/>
</dbReference>
<dbReference type="Proteomes" id="UP000663854">
    <property type="component" value="Unassembled WGS sequence"/>
</dbReference>